<organism evidence="2 3">
    <name type="scientific">Lentilactobacillus otakiensis DSM 19908 = JCM 15040</name>
    <dbReference type="NCBI Taxonomy" id="1423780"/>
    <lineage>
        <taxon>Bacteria</taxon>
        <taxon>Bacillati</taxon>
        <taxon>Bacillota</taxon>
        <taxon>Bacilli</taxon>
        <taxon>Lactobacillales</taxon>
        <taxon>Lactobacillaceae</taxon>
        <taxon>Lentilactobacillus</taxon>
    </lineage>
</organism>
<comment type="caution">
    <text evidence="2">The sequence shown here is derived from an EMBL/GenBank/DDBJ whole genome shotgun (WGS) entry which is preliminary data.</text>
</comment>
<evidence type="ECO:0000313" key="3">
    <source>
        <dbReference type="Proteomes" id="UP000016361"/>
    </source>
</evidence>
<dbReference type="EMBL" id="BASH01000003">
    <property type="protein sequence ID" value="GAD16562.1"/>
    <property type="molecule type" value="Genomic_DNA"/>
</dbReference>
<keyword evidence="3" id="KW-1185">Reference proteome</keyword>
<dbReference type="Pfam" id="PF06500">
    <property type="entry name" value="FrsA-like"/>
    <property type="match status" value="1"/>
</dbReference>
<evidence type="ECO:0000313" key="2">
    <source>
        <dbReference type="EMBL" id="GAD16562.1"/>
    </source>
</evidence>
<proteinExistence type="predicted"/>
<name>S4NH92_9LACO</name>
<dbReference type="Gene3D" id="3.40.50.1820">
    <property type="entry name" value="alpha/beta hydrolase"/>
    <property type="match status" value="1"/>
</dbReference>
<dbReference type="SUPFAM" id="SSF53474">
    <property type="entry name" value="alpha/beta-Hydrolases"/>
    <property type="match status" value="1"/>
</dbReference>
<dbReference type="InterPro" id="IPR029058">
    <property type="entry name" value="AB_hydrolase_fold"/>
</dbReference>
<dbReference type="RefSeq" id="WP_020281013.1">
    <property type="nucleotide sequence ID" value="NZ_AZED01000013.1"/>
</dbReference>
<dbReference type="InterPro" id="IPR050261">
    <property type="entry name" value="FrsA_esterase"/>
</dbReference>
<dbReference type="Proteomes" id="UP000016361">
    <property type="component" value="Unassembled WGS sequence"/>
</dbReference>
<dbReference type="PATRIC" id="fig|1423780.4.peg.834"/>
<reference evidence="3" key="1">
    <citation type="journal article" date="2013" name="Genome Announc.">
        <title>Draft Genome Sequence of D-Branched-Chain Amino Acid Producer Lactobacillus otakiensis JCM 15040T, Isolated from a Traditional Japanese Pickle.</title>
        <authorList>
            <person name="Doi K."/>
            <person name="Mori K."/>
            <person name="Mutaguchi Y."/>
            <person name="Tashiro K."/>
            <person name="Fujino Y."/>
            <person name="Ohmori T."/>
            <person name="Kuhara S."/>
            <person name="Ohshima T."/>
        </authorList>
    </citation>
    <scope>NUCLEOTIDE SEQUENCE [LARGE SCALE GENOMIC DNA]</scope>
    <source>
        <strain evidence="3">JCM 15040</strain>
    </source>
</reference>
<dbReference type="AlphaFoldDB" id="S4NH92"/>
<dbReference type="InterPro" id="IPR010520">
    <property type="entry name" value="FrsA-like"/>
</dbReference>
<keyword evidence="1" id="KW-0378">Hydrolase</keyword>
<dbReference type="PANTHER" id="PTHR22946">
    <property type="entry name" value="DIENELACTONE HYDROLASE DOMAIN-CONTAINING PROTEIN-RELATED"/>
    <property type="match status" value="1"/>
</dbReference>
<accession>S4NH92</accession>
<dbReference type="STRING" id="1423780.FD05_GL000831"/>
<dbReference type="Gene3D" id="1.20.1440.110">
    <property type="entry name" value="acylaminoacyl peptidase"/>
    <property type="match status" value="1"/>
</dbReference>
<sequence length="390" mass="44175">MKLIFNDPTFSFETIRTLGYSAYGGSDLSEVVTTANKINDGDFESWYTNWNALAVHVNNRAKSFENSGELLSAGQNYLKASNYFRTAEFFLHGRPDDPRLISTWENSRETFRTGIQLSAQNVEFVEIPYENTTMPGYFYWLDDKPRPTLLVHGGYDSTGEELYFQIVIDALAHGYNILTFEGPGQGEMVRKQKLAFRPDWENVVSPAIDFLETKPVVDNKRIALMGISFGGLLAPRAAAFDHRIAAVIADDGLFSFDFFDAFAARGHHTHDFGGIEKIIQKLMAESTQVRWVIENGMFTFGAKSVQELFQLTQKYTLKNVAEKIECPVLVCDAANDGFFKGQPELLYSHLKSSKTLMKFDQTDGAQEHCQIGAIKYYNQKVFQWLNKSLK</sequence>
<dbReference type="PANTHER" id="PTHR22946:SF12">
    <property type="entry name" value="CONIDIAL PIGMENT BIOSYNTHESIS PROTEIN AYG1 (AFU_ORTHOLOGUE AFUA_2G17550)"/>
    <property type="match status" value="1"/>
</dbReference>
<gene>
    <name evidence="2" type="ORF">LOT_1100</name>
</gene>
<dbReference type="eggNOG" id="COG1073">
    <property type="taxonomic scope" value="Bacteria"/>
</dbReference>
<evidence type="ECO:0000256" key="1">
    <source>
        <dbReference type="ARBA" id="ARBA00022801"/>
    </source>
</evidence>
<dbReference type="OrthoDB" id="9812921at2"/>
<dbReference type="GO" id="GO:0016787">
    <property type="term" value="F:hydrolase activity"/>
    <property type="evidence" value="ECO:0007669"/>
    <property type="project" value="UniProtKB-KW"/>
</dbReference>
<protein>
    <submittedName>
        <fullName evidence="2">Prolyl oligopeptidase family protein</fullName>
    </submittedName>
</protein>
<dbReference type="GeneID" id="301048097"/>